<evidence type="ECO:0000313" key="3">
    <source>
        <dbReference type="Proteomes" id="UP000688947"/>
    </source>
</evidence>
<evidence type="ECO:0000256" key="1">
    <source>
        <dbReference type="SAM" id="Phobius"/>
    </source>
</evidence>
<evidence type="ECO:0000313" key="2">
    <source>
        <dbReference type="EMBL" id="KAG6949042.1"/>
    </source>
</evidence>
<organism evidence="2 3">
    <name type="scientific">Phytophthora cactorum</name>
    <dbReference type="NCBI Taxonomy" id="29920"/>
    <lineage>
        <taxon>Eukaryota</taxon>
        <taxon>Sar</taxon>
        <taxon>Stramenopiles</taxon>
        <taxon>Oomycota</taxon>
        <taxon>Peronosporomycetes</taxon>
        <taxon>Peronosporales</taxon>
        <taxon>Peronosporaceae</taxon>
        <taxon>Phytophthora</taxon>
    </lineage>
</organism>
<keyword evidence="1" id="KW-0472">Membrane</keyword>
<sequence length="147" mass="17529">MDPRFEMLIVEQKKQVHQLAADDVRPTRIRNVMSINAPGYKIPLLNKVQISPLIFESRNCTIQTIMIKLRKLRRTRLTAIRLVILIHFLFRAMWRQTRRYGLVKERPMLLFGEIYNEGLLNQQIRDPKGLMILFDDTFMLNQVDYPM</sequence>
<reference evidence="2" key="1">
    <citation type="submission" date="2021-01" db="EMBL/GenBank/DDBJ databases">
        <title>Phytophthora aleatoria, a newly-described species from Pinus radiata is distinct from Phytophthora cactorum isolates based on comparative genomics.</title>
        <authorList>
            <person name="Mcdougal R."/>
            <person name="Panda P."/>
            <person name="Williams N."/>
            <person name="Studholme D.J."/>
        </authorList>
    </citation>
    <scope>NUCLEOTIDE SEQUENCE</scope>
    <source>
        <strain evidence="2">NZFS 3830</strain>
    </source>
</reference>
<comment type="caution">
    <text evidence="2">The sequence shown here is derived from an EMBL/GenBank/DDBJ whole genome shotgun (WGS) entry which is preliminary data.</text>
</comment>
<dbReference type="AlphaFoldDB" id="A0A8T1TYW1"/>
<protein>
    <submittedName>
        <fullName evidence="2">Uncharacterized protein</fullName>
    </submittedName>
</protein>
<proteinExistence type="predicted"/>
<accession>A0A8T1TYW1</accession>
<name>A0A8T1TYW1_9STRA</name>
<gene>
    <name evidence="2" type="ORF">JG687_00015113</name>
</gene>
<keyword evidence="1" id="KW-0812">Transmembrane</keyword>
<feature type="transmembrane region" description="Helical" evidence="1">
    <location>
        <begin position="77"/>
        <end position="94"/>
    </location>
</feature>
<keyword evidence="1" id="KW-1133">Transmembrane helix</keyword>
<dbReference type="EMBL" id="JAENGZ010001302">
    <property type="protein sequence ID" value="KAG6949042.1"/>
    <property type="molecule type" value="Genomic_DNA"/>
</dbReference>
<dbReference type="Proteomes" id="UP000688947">
    <property type="component" value="Unassembled WGS sequence"/>
</dbReference>